<dbReference type="InterPro" id="IPR050121">
    <property type="entry name" value="Cytochrome_P450_monoxygenase"/>
</dbReference>
<protein>
    <recommendedName>
        <fullName evidence="9">Cytochrome P450</fullName>
    </recommendedName>
</protein>
<dbReference type="RefSeq" id="XP_008097980.1">
    <property type="nucleotide sequence ID" value="XM_008099789.1"/>
</dbReference>
<name>E3QSX2_COLGM</name>
<comment type="similarity">
    <text evidence="2">Belongs to the cytochrome P450 family.</text>
</comment>
<keyword evidence="5" id="KW-0408">Iron</keyword>
<gene>
    <name evidence="7" type="ORF">GLRG_09104</name>
</gene>
<evidence type="ECO:0000256" key="6">
    <source>
        <dbReference type="SAM" id="SignalP"/>
    </source>
</evidence>
<keyword evidence="6" id="KW-0732">Signal</keyword>
<dbReference type="Proteomes" id="UP000008782">
    <property type="component" value="Unassembled WGS sequence"/>
</dbReference>
<dbReference type="EMBL" id="GG697375">
    <property type="protein sequence ID" value="EFQ33960.1"/>
    <property type="molecule type" value="Genomic_DNA"/>
</dbReference>
<evidence type="ECO:0000256" key="5">
    <source>
        <dbReference type="ARBA" id="ARBA00023004"/>
    </source>
</evidence>
<dbReference type="GeneID" id="24414469"/>
<reference evidence="8" key="1">
    <citation type="journal article" date="2012" name="Nat. Genet.">
        <title>Lifestyle transitions in plant pathogenic Colletotrichum fungi deciphered by genome and transcriptome analyses.</title>
        <authorList>
            <person name="O'Connell R.J."/>
            <person name="Thon M.R."/>
            <person name="Hacquard S."/>
            <person name="Amyotte S.G."/>
            <person name="Kleemann J."/>
            <person name="Torres M.F."/>
            <person name="Damm U."/>
            <person name="Buiate E.A."/>
            <person name="Epstein L."/>
            <person name="Alkan N."/>
            <person name="Altmueller J."/>
            <person name="Alvarado-Balderrama L."/>
            <person name="Bauser C.A."/>
            <person name="Becker C."/>
            <person name="Birren B.W."/>
            <person name="Chen Z."/>
            <person name="Choi J."/>
            <person name="Crouch J.A."/>
            <person name="Duvick J.P."/>
            <person name="Farman M.A."/>
            <person name="Gan P."/>
            <person name="Heiman D."/>
            <person name="Henrissat B."/>
            <person name="Howard R.J."/>
            <person name="Kabbage M."/>
            <person name="Koch C."/>
            <person name="Kracher B."/>
            <person name="Kubo Y."/>
            <person name="Law A.D."/>
            <person name="Lebrun M.-H."/>
            <person name="Lee Y.-H."/>
            <person name="Miyara I."/>
            <person name="Moore N."/>
            <person name="Neumann U."/>
            <person name="Nordstroem K."/>
            <person name="Panaccione D.G."/>
            <person name="Panstruga R."/>
            <person name="Place M."/>
            <person name="Proctor R.H."/>
            <person name="Prusky D."/>
            <person name="Rech G."/>
            <person name="Reinhardt R."/>
            <person name="Rollins J.A."/>
            <person name="Rounsley S."/>
            <person name="Schardl C.L."/>
            <person name="Schwartz D.C."/>
            <person name="Shenoy N."/>
            <person name="Shirasu K."/>
            <person name="Sikhakolli U.R."/>
            <person name="Stueber K."/>
            <person name="Sukno S.A."/>
            <person name="Sweigard J.A."/>
            <person name="Takano Y."/>
            <person name="Takahara H."/>
            <person name="Trail F."/>
            <person name="van der Does H.C."/>
            <person name="Voll L.M."/>
            <person name="Will I."/>
            <person name="Young S."/>
            <person name="Zeng Q."/>
            <person name="Zhang J."/>
            <person name="Zhou S."/>
            <person name="Dickman M.B."/>
            <person name="Schulze-Lefert P."/>
            <person name="Ver Loren van Themaat E."/>
            <person name="Ma L.-J."/>
            <person name="Vaillancourt L.J."/>
        </authorList>
    </citation>
    <scope>NUCLEOTIDE SEQUENCE [LARGE SCALE GENOMIC DNA]</scope>
    <source>
        <strain evidence="8">M1.001 / M2 / FGSC 10212</strain>
    </source>
</reference>
<comment type="cofactor">
    <cofactor evidence="1">
        <name>heme</name>
        <dbReference type="ChEBI" id="CHEBI:30413"/>
    </cofactor>
</comment>
<dbReference type="InterPro" id="IPR036396">
    <property type="entry name" value="Cyt_P450_sf"/>
</dbReference>
<feature type="signal peptide" evidence="6">
    <location>
        <begin position="1"/>
        <end position="21"/>
    </location>
</feature>
<evidence type="ECO:0000313" key="7">
    <source>
        <dbReference type="EMBL" id="EFQ33960.1"/>
    </source>
</evidence>
<organism evidence="8">
    <name type="scientific">Colletotrichum graminicola (strain M1.001 / M2 / FGSC 10212)</name>
    <name type="common">Maize anthracnose fungus</name>
    <name type="synonym">Glomerella graminicola</name>
    <dbReference type="NCBI Taxonomy" id="645133"/>
    <lineage>
        <taxon>Eukaryota</taxon>
        <taxon>Fungi</taxon>
        <taxon>Dikarya</taxon>
        <taxon>Ascomycota</taxon>
        <taxon>Pezizomycotina</taxon>
        <taxon>Sordariomycetes</taxon>
        <taxon>Hypocreomycetidae</taxon>
        <taxon>Glomerellales</taxon>
        <taxon>Glomerellaceae</taxon>
        <taxon>Colletotrichum</taxon>
        <taxon>Colletotrichum graminicola species complex</taxon>
    </lineage>
</organism>
<proteinExistence type="inferred from homology"/>
<dbReference type="GO" id="GO:0020037">
    <property type="term" value="F:heme binding"/>
    <property type="evidence" value="ECO:0007669"/>
    <property type="project" value="InterPro"/>
</dbReference>
<dbReference type="GO" id="GO:0004497">
    <property type="term" value="F:monooxygenase activity"/>
    <property type="evidence" value="ECO:0007669"/>
    <property type="project" value="InterPro"/>
</dbReference>
<dbReference type="AlphaFoldDB" id="E3QSX2"/>
<evidence type="ECO:0000256" key="3">
    <source>
        <dbReference type="ARBA" id="ARBA00022617"/>
    </source>
</evidence>
<keyword evidence="8" id="KW-1185">Reference proteome</keyword>
<evidence type="ECO:0000256" key="4">
    <source>
        <dbReference type="ARBA" id="ARBA00022723"/>
    </source>
</evidence>
<dbReference type="GO" id="GO:0016705">
    <property type="term" value="F:oxidoreductase activity, acting on paired donors, with incorporation or reduction of molecular oxygen"/>
    <property type="evidence" value="ECO:0007669"/>
    <property type="project" value="InterPro"/>
</dbReference>
<dbReference type="SUPFAM" id="SSF48264">
    <property type="entry name" value="Cytochrome P450"/>
    <property type="match status" value="1"/>
</dbReference>
<evidence type="ECO:0000313" key="8">
    <source>
        <dbReference type="Proteomes" id="UP000008782"/>
    </source>
</evidence>
<dbReference type="PANTHER" id="PTHR24305:SF232">
    <property type="entry name" value="P450, PUTATIVE (EUROFUNG)-RELATED"/>
    <property type="match status" value="1"/>
</dbReference>
<dbReference type="eggNOG" id="ENOG502SB9Z">
    <property type="taxonomic scope" value="Eukaryota"/>
</dbReference>
<evidence type="ECO:0008006" key="9">
    <source>
        <dbReference type="Google" id="ProtNLM"/>
    </source>
</evidence>
<dbReference type="PANTHER" id="PTHR24305">
    <property type="entry name" value="CYTOCHROME P450"/>
    <property type="match status" value="1"/>
</dbReference>
<dbReference type="STRING" id="645133.E3QSX2"/>
<accession>E3QSX2</accession>
<dbReference type="Gene3D" id="1.10.630.10">
    <property type="entry name" value="Cytochrome P450"/>
    <property type="match status" value="1"/>
</dbReference>
<dbReference type="OrthoDB" id="10029320at2759"/>
<dbReference type="Pfam" id="PF00067">
    <property type="entry name" value="p450"/>
    <property type="match status" value="1"/>
</dbReference>
<keyword evidence="4" id="KW-0479">Metal-binding</keyword>
<dbReference type="GO" id="GO:0005506">
    <property type="term" value="F:iron ion binding"/>
    <property type="evidence" value="ECO:0007669"/>
    <property type="project" value="InterPro"/>
</dbReference>
<keyword evidence="3" id="KW-0349">Heme</keyword>
<sequence length="407" mass="46403">MRWVFQILFLLLLPLFYFILHFQSQQTLVKDKIRRNRRIANFDIFHPNSLRNRLQLRAGPNARLVTTFGIQNSFTTTDVAQHMKFLRRAIQAINSADKATWYRVWTLANETTSVLLRISENTVSVERIARILCFDVVLELLFKHTRLKPYDIDHADRATELINILWQQSKKGLSEQTPITQEHTLDALHAALRKLVSGREDSNLALIMPAYETLWRVVLLTYIHVAFRYMDTASTNLVEEVVEIVSFNRGASEKLHPTVEHFAEEALRLYPPTKRIYRASDVGAVAADVESMHHDFRIWGHDALHFCPSRFSKLTQDQKDAYMPFGVGRNVCPAINGFGRKMISSLVVVLLTRLGTRASGARVWFSDDKLDQDSTAPLPTGRNDAVKWIVSPGGTSQGLLQKAAVAH</sequence>
<dbReference type="HOGENOM" id="CLU_044612_2_0_1"/>
<evidence type="ECO:0000256" key="2">
    <source>
        <dbReference type="ARBA" id="ARBA00010617"/>
    </source>
</evidence>
<dbReference type="InterPro" id="IPR001128">
    <property type="entry name" value="Cyt_P450"/>
</dbReference>
<dbReference type="VEuPathDB" id="FungiDB:GLRG_09104"/>
<evidence type="ECO:0000256" key="1">
    <source>
        <dbReference type="ARBA" id="ARBA00001971"/>
    </source>
</evidence>
<feature type="chain" id="PRO_5003180767" description="Cytochrome P450" evidence="6">
    <location>
        <begin position="22"/>
        <end position="407"/>
    </location>
</feature>